<dbReference type="PANTHER" id="PTHR11941">
    <property type="entry name" value="ENOYL-COA HYDRATASE-RELATED"/>
    <property type="match status" value="1"/>
</dbReference>
<dbReference type="InterPro" id="IPR018376">
    <property type="entry name" value="Enoyl-CoA_hyd/isom_CS"/>
</dbReference>
<proteinExistence type="inferred from homology"/>
<dbReference type="FunFam" id="3.90.226.10:FF:000009">
    <property type="entry name" value="Carnitinyl-CoA dehydratase"/>
    <property type="match status" value="1"/>
</dbReference>
<evidence type="ECO:0000256" key="1">
    <source>
        <dbReference type="ARBA" id="ARBA00005254"/>
    </source>
</evidence>
<dbReference type="EMBL" id="JALGRD010000009">
    <property type="protein sequence ID" value="MCJ0974933.1"/>
    <property type="molecule type" value="Genomic_DNA"/>
</dbReference>
<accession>A0A9X1WBU5</accession>
<dbReference type="GO" id="GO:0006635">
    <property type="term" value="P:fatty acid beta-oxidation"/>
    <property type="evidence" value="ECO:0007669"/>
    <property type="project" value="TreeGrafter"/>
</dbReference>
<dbReference type="CDD" id="cd06558">
    <property type="entry name" value="crotonase-like"/>
    <property type="match status" value="1"/>
</dbReference>
<gene>
    <name evidence="4" type="ORF">MST27_16285</name>
</gene>
<dbReference type="InterPro" id="IPR014748">
    <property type="entry name" value="Enoyl-CoA_hydra_C"/>
</dbReference>
<name>A0A9X1WBU5_9GAMM</name>
<dbReference type="SUPFAM" id="SSF52096">
    <property type="entry name" value="ClpP/crotonase"/>
    <property type="match status" value="1"/>
</dbReference>
<dbReference type="Pfam" id="PF00378">
    <property type="entry name" value="ECH_1"/>
    <property type="match status" value="1"/>
</dbReference>
<dbReference type="NCBIfam" id="NF006566">
    <property type="entry name" value="PRK09076.1"/>
    <property type="match status" value="1"/>
</dbReference>
<keyword evidence="2" id="KW-0456">Lyase</keyword>
<dbReference type="InterPro" id="IPR029045">
    <property type="entry name" value="ClpP/crotonase-like_dom_sf"/>
</dbReference>
<dbReference type="Proteomes" id="UP001139682">
    <property type="component" value="Unassembled WGS sequence"/>
</dbReference>
<evidence type="ECO:0000313" key="4">
    <source>
        <dbReference type="EMBL" id="MCJ0974933.1"/>
    </source>
</evidence>
<comment type="similarity">
    <text evidence="1 3">Belongs to the enoyl-CoA hydratase/isomerase family.</text>
</comment>
<dbReference type="PANTHER" id="PTHR11941:SF141">
    <property type="entry name" value="ENOYL-COA HYDRATASE_ISOMERASE-RELATED"/>
    <property type="match status" value="1"/>
</dbReference>
<organism evidence="4 5">
    <name type="scientific">Stutzerimonas marianensis</name>
    <dbReference type="NCBI Taxonomy" id="2929513"/>
    <lineage>
        <taxon>Bacteria</taxon>
        <taxon>Pseudomonadati</taxon>
        <taxon>Pseudomonadota</taxon>
        <taxon>Gammaproteobacteria</taxon>
        <taxon>Pseudomonadales</taxon>
        <taxon>Pseudomonadaceae</taxon>
        <taxon>Stutzerimonas</taxon>
    </lineage>
</organism>
<evidence type="ECO:0000313" key="5">
    <source>
        <dbReference type="Proteomes" id="UP001139682"/>
    </source>
</evidence>
<dbReference type="FunFam" id="1.10.12.10:FF:000001">
    <property type="entry name" value="Probable enoyl-CoA hydratase, mitochondrial"/>
    <property type="match status" value="1"/>
</dbReference>
<reference evidence="4" key="1">
    <citation type="submission" date="2022-03" db="EMBL/GenBank/DDBJ databases">
        <title>Pseudomonas marianensis sp. nov., a marine bacterium isolated from deep-sea sediments of the Mariana Trench.</title>
        <authorList>
            <person name="Wei Y."/>
        </authorList>
    </citation>
    <scope>NUCLEOTIDE SEQUENCE</scope>
    <source>
        <strain evidence="4">PS1</strain>
    </source>
</reference>
<evidence type="ECO:0000256" key="3">
    <source>
        <dbReference type="RuleBase" id="RU003707"/>
    </source>
</evidence>
<comment type="caution">
    <text evidence="4">The sequence shown here is derived from an EMBL/GenBank/DDBJ whole genome shotgun (WGS) entry which is preliminary data.</text>
</comment>
<dbReference type="Gene3D" id="3.90.226.10">
    <property type="entry name" value="2-enoyl-CoA Hydratase, Chain A, domain 1"/>
    <property type="match status" value="1"/>
</dbReference>
<evidence type="ECO:0000256" key="2">
    <source>
        <dbReference type="ARBA" id="ARBA00023239"/>
    </source>
</evidence>
<dbReference type="PROSITE" id="PS00166">
    <property type="entry name" value="ENOYL_COA_HYDRATASE"/>
    <property type="match status" value="1"/>
</dbReference>
<dbReference type="Gene3D" id="1.10.12.10">
    <property type="entry name" value="Lyase 2-enoyl-coa Hydratase, Chain A, domain 2"/>
    <property type="match status" value="1"/>
</dbReference>
<protein>
    <submittedName>
        <fullName evidence="4">Enoyl-CoA hydratase</fullName>
    </submittedName>
</protein>
<dbReference type="InterPro" id="IPR001753">
    <property type="entry name" value="Enoyl-CoA_hydra/iso"/>
</dbReference>
<keyword evidence="5" id="KW-1185">Reference proteome</keyword>
<sequence>MSNTAVEPYKPGVFDLTHKLTVEKHGHTALITINHPPANTWDRESLIGLKLLVEHLNRDDDVYALVICGQGDTFFSAGADLKLFADGDRNRAREMARRLGEAFEALRAFRGVSIAAINGFALGGGLECALACDIRIAEQHAQLGLPEASVGLLPCAGGTQALAWLVGEGWAKRMVLCGERLTADTALRIGLVEQVVEPGEARGHALLMAARVARQSPVAVRAIKPLIDAMKVRGPATLAADEREAFVDLFEAEDTREGVNAFLEKREPRWRSR</sequence>
<dbReference type="RefSeq" id="WP_243606999.1">
    <property type="nucleotide sequence ID" value="NZ_JALGRD010000009.1"/>
</dbReference>
<dbReference type="AlphaFoldDB" id="A0A9X1WBU5"/>
<dbReference type="GO" id="GO:0016836">
    <property type="term" value="F:hydro-lyase activity"/>
    <property type="evidence" value="ECO:0007669"/>
    <property type="project" value="UniProtKB-ARBA"/>
</dbReference>